<dbReference type="AlphaFoldDB" id="A0A317PFZ0"/>
<keyword evidence="2" id="KW-1185">Reference proteome</keyword>
<evidence type="ECO:0000313" key="1">
    <source>
        <dbReference type="EMBL" id="PWV97714.1"/>
    </source>
</evidence>
<accession>A0A317PFZ0</accession>
<organism evidence="1 2">
    <name type="scientific">Hoeflea marina</name>
    <dbReference type="NCBI Taxonomy" id="274592"/>
    <lineage>
        <taxon>Bacteria</taxon>
        <taxon>Pseudomonadati</taxon>
        <taxon>Pseudomonadota</taxon>
        <taxon>Alphaproteobacteria</taxon>
        <taxon>Hyphomicrobiales</taxon>
        <taxon>Rhizobiaceae</taxon>
        <taxon>Hoeflea</taxon>
    </lineage>
</organism>
<comment type="caution">
    <text evidence="1">The sequence shown here is derived from an EMBL/GenBank/DDBJ whole genome shotgun (WGS) entry which is preliminary data.</text>
</comment>
<dbReference type="RefSeq" id="WP_110034006.1">
    <property type="nucleotide sequence ID" value="NZ_QGTR01000006.1"/>
</dbReference>
<sequence>MAPNRPFVVDPTLSAIAIGYSNDAQTLIADRVLPRQPVAGEKFKWLEYPLGQAFSVPDTRVGRTGRVNRVEFESTEKTESVEDFGLEDPIPNSDIVEAERARAENRSSFNPETYATMMLTDLTLLDREVRVAKMIQDTNSYDAARRLALTGTDKFSDYDNSNPLEVLKEAINGTLIYRANTLVMGNKVWQTLSSHPHLVNAIRGSFTNKGIISREELARLLEIREILVGEGYVNTARKGQAPVLDRVWGNSIQALHINPIARPEGGITFGYTAEYGNRVSGRIEDPNVGLGGGTVIRVGERVKELICAKDVGYQLTGVVAD</sequence>
<reference evidence="1 2" key="1">
    <citation type="submission" date="2018-05" db="EMBL/GenBank/DDBJ databases">
        <title>Genomic Encyclopedia of Type Strains, Phase IV (KMG-IV): sequencing the most valuable type-strain genomes for metagenomic binning, comparative biology and taxonomic classification.</title>
        <authorList>
            <person name="Goeker M."/>
        </authorList>
    </citation>
    <scope>NUCLEOTIDE SEQUENCE [LARGE SCALE GENOMIC DNA]</scope>
    <source>
        <strain evidence="1 2">DSM 16791</strain>
    </source>
</reference>
<dbReference type="Proteomes" id="UP000246352">
    <property type="component" value="Unassembled WGS sequence"/>
</dbReference>
<dbReference type="InterPro" id="IPR053738">
    <property type="entry name" value="Lambda_capsid_assembly"/>
</dbReference>
<dbReference type="Gene3D" id="3.90.1690.10">
    <property type="entry name" value="phage-related protein like domain"/>
    <property type="match status" value="1"/>
</dbReference>
<evidence type="ECO:0000313" key="2">
    <source>
        <dbReference type="Proteomes" id="UP000246352"/>
    </source>
</evidence>
<gene>
    <name evidence="1" type="ORF">DFR52_106239</name>
</gene>
<name>A0A317PFZ0_9HYPH</name>
<dbReference type="EMBL" id="QGTR01000006">
    <property type="protein sequence ID" value="PWV97714.1"/>
    <property type="molecule type" value="Genomic_DNA"/>
</dbReference>
<evidence type="ECO:0008006" key="3">
    <source>
        <dbReference type="Google" id="ProtNLM"/>
    </source>
</evidence>
<protein>
    <recommendedName>
        <fullName evidence="3">Capsid protein</fullName>
    </recommendedName>
</protein>
<proteinExistence type="predicted"/>
<dbReference type="OrthoDB" id="572526at2"/>